<comment type="similarity">
    <text evidence="9">Belongs to the SUA5 family. TsaC subfamily.</text>
</comment>
<dbReference type="Pfam" id="PF01300">
    <property type="entry name" value="Sua5_yciO_yrdC"/>
    <property type="match status" value="1"/>
</dbReference>
<keyword evidence="4 9" id="KW-0819">tRNA processing</keyword>
<dbReference type="EMBL" id="SNVI01000008">
    <property type="protein sequence ID" value="TFE36808.1"/>
    <property type="molecule type" value="Genomic_DNA"/>
</dbReference>
<dbReference type="PANTHER" id="PTHR17490">
    <property type="entry name" value="SUA5"/>
    <property type="match status" value="1"/>
</dbReference>
<dbReference type="GO" id="GO:0005737">
    <property type="term" value="C:cytoplasm"/>
    <property type="evidence" value="ECO:0007669"/>
    <property type="project" value="UniProtKB-SubCell"/>
</dbReference>
<organism evidence="11 12">
    <name type="scientific">Paraburkholderia dipogonis</name>
    <dbReference type="NCBI Taxonomy" id="1211383"/>
    <lineage>
        <taxon>Bacteria</taxon>
        <taxon>Pseudomonadati</taxon>
        <taxon>Pseudomonadota</taxon>
        <taxon>Betaproteobacteria</taxon>
        <taxon>Burkholderiales</taxon>
        <taxon>Burkholderiaceae</taxon>
        <taxon>Paraburkholderia</taxon>
    </lineage>
</organism>
<evidence type="ECO:0000259" key="10">
    <source>
        <dbReference type="PROSITE" id="PS51163"/>
    </source>
</evidence>
<accession>A0A4Y8MHB0</accession>
<dbReference type="SUPFAM" id="SSF55821">
    <property type="entry name" value="YrdC/RibB"/>
    <property type="match status" value="1"/>
</dbReference>
<feature type="domain" description="YrdC-like" evidence="10">
    <location>
        <begin position="8"/>
        <end position="191"/>
    </location>
</feature>
<dbReference type="RefSeq" id="WP_134466729.1">
    <property type="nucleotide sequence ID" value="NZ_SNVI01000008.1"/>
</dbReference>
<dbReference type="GO" id="GO:0000049">
    <property type="term" value="F:tRNA binding"/>
    <property type="evidence" value="ECO:0007669"/>
    <property type="project" value="TreeGrafter"/>
</dbReference>
<dbReference type="AlphaFoldDB" id="A0A4Y8MHB0"/>
<dbReference type="Proteomes" id="UP000297385">
    <property type="component" value="Unassembled WGS sequence"/>
</dbReference>
<name>A0A4Y8MHB0_9BURK</name>
<keyword evidence="7 9" id="KW-0067">ATP-binding</keyword>
<evidence type="ECO:0000256" key="7">
    <source>
        <dbReference type="ARBA" id="ARBA00022840"/>
    </source>
</evidence>
<proteinExistence type="inferred from homology"/>
<dbReference type="InterPro" id="IPR023535">
    <property type="entry name" value="TC-AMP_synthase"/>
</dbReference>
<dbReference type="PANTHER" id="PTHR17490:SF18">
    <property type="entry name" value="THREONYLCARBAMOYL-AMP SYNTHASE"/>
    <property type="match status" value="1"/>
</dbReference>
<evidence type="ECO:0000256" key="1">
    <source>
        <dbReference type="ARBA" id="ARBA00004496"/>
    </source>
</evidence>
<dbReference type="Gene3D" id="3.90.870.10">
    <property type="entry name" value="DHBP synthase"/>
    <property type="match status" value="1"/>
</dbReference>
<dbReference type="PROSITE" id="PS51163">
    <property type="entry name" value="YRDC"/>
    <property type="match status" value="1"/>
</dbReference>
<keyword evidence="6 9" id="KW-0547">Nucleotide-binding</keyword>
<dbReference type="GO" id="GO:0061710">
    <property type="term" value="F:L-threonylcarbamoyladenylate synthase"/>
    <property type="evidence" value="ECO:0007669"/>
    <property type="project" value="UniProtKB-EC"/>
</dbReference>
<dbReference type="InterPro" id="IPR050156">
    <property type="entry name" value="TC-AMP_synthase_SUA5"/>
</dbReference>
<comment type="catalytic activity">
    <reaction evidence="8 9">
        <text>L-threonine + hydrogencarbonate + ATP = L-threonylcarbamoyladenylate + diphosphate + H2O</text>
        <dbReference type="Rhea" id="RHEA:36407"/>
        <dbReference type="ChEBI" id="CHEBI:15377"/>
        <dbReference type="ChEBI" id="CHEBI:17544"/>
        <dbReference type="ChEBI" id="CHEBI:30616"/>
        <dbReference type="ChEBI" id="CHEBI:33019"/>
        <dbReference type="ChEBI" id="CHEBI:57926"/>
        <dbReference type="ChEBI" id="CHEBI:73682"/>
        <dbReference type="EC" id="2.7.7.87"/>
    </reaction>
</comment>
<evidence type="ECO:0000256" key="5">
    <source>
        <dbReference type="ARBA" id="ARBA00022695"/>
    </source>
</evidence>
<evidence type="ECO:0000313" key="11">
    <source>
        <dbReference type="EMBL" id="TFE36808.1"/>
    </source>
</evidence>
<keyword evidence="5 9" id="KW-0548">Nucleotidyltransferase</keyword>
<evidence type="ECO:0000256" key="3">
    <source>
        <dbReference type="ARBA" id="ARBA00022679"/>
    </source>
</evidence>
<dbReference type="GO" id="GO:0006450">
    <property type="term" value="P:regulation of translational fidelity"/>
    <property type="evidence" value="ECO:0007669"/>
    <property type="project" value="TreeGrafter"/>
</dbReference>
<evidence type="ECO:0000256" key="2">
    <source>
        <dbReference type="ARBA" id="ARBA00022490"/>
    </source>
</evidence>
<dbReference type="InterPro" id="IPR006070">
    <property type="entry name" value="Sua5-like_dom"/>
</dbReference>
<comment type="subcellular location">
    <subcellularLocation>
        <location evidence="1 9">Cytoplasm</location>
    </subcellularLocation>
</comment>
<reference evidence="11 12" key="1">
    <citation type="submission" date="2019-03" db="EMBL/GenBank/DDBJ databases">
        <title>Complete Genome Sequence of Paraburkholderia dipogonis ICMP 19430T, a Nitrogen-fixing Symbiont of the South African Invasive Legume Dipogon lignosus in New Zealand.</title>
        <authorList>
            <person name="De Meyer S.E."/>
        </authorList>
    </citation>
    <scope>NUCLEOTIDE SEQUENCE [LARGE SCALE GENOMIC DNA]</scope>
    <source>
        <strain evidence="11 12">ICMP 19430</strain>
    </source>
</reference>
<dbReference type="HAMAP" id="MF_01852">
    <property type="entry name" value="TsaC"/>
    <property type="match status" value="1"/>
</dbReference>
<keyword evidence="2 9" id="KW-0963">Cytoplasm</keyword>
<dbReference type="GO" id="GO:0005524">
    <property type="term" value="F:ATP binding"/>
    <property type="evidence" value="ECO:0007669"/>
    <property type="project" value="UniProtKB-UniRule"/>
</dbReference>
<protein>
    <recommendedName>
        <fullName evidence="9">Threonylcarbamoyl-AMP synthase</fullName>
        <shortName evidence="9">TC-AMP synthase</shortName>
        <ecNumber evidence="9">2.7.7.87</ecNumber>
    </recommendedName>
    <alternativeName>
        <fullName evidence="9">L-threonylcarbamoyladenylate synthase</fullName>
    </alternativeName>
    <alternativeName>
        <fullName evidence="9">t(6)A37 threonylcarbamoyladenosine biosynthesis protein TsaC</fullName>
    </alternativeName>
    <alternativeName>
        <fullName evidence="9">tRNA threonylcarbamoyladenosine biosynthesis protein TsaC</fullName>
    </alternativeName>
</protein>
<evidence type="ECO:0000256" key="4">
    <source>
        <dbReference type="ARBA" id="ARBA00022694"/>
    </source>
</evidence>
<dbReference type="GO" id="GO:0002949">
    <property type="term" value="P:tRNA threonylcarbamoyladenosine modification"/>
    <property type="evidence" value="ECO:0007669"/>
    <property type="project" value="UniProtKB-UniRule"/>
</dbReference>
<dbReference type="GO" id="GO:0003725">
    <property type="term" value="F:double-stranded RNA binding"/>
    <property type="evidence" value="ECO:0007669"/>
    <property type="project" value="InterPro"/>
</dbReference>
<dbReference type="EC" id="2.7.7.87" evidence="9"/>
<evidence type="ECO:0000256" key="6">
    <source>
        <dbReference type="ARBA" id="ARBA00022741"/>
    </source>
</evidence>
<evidence type="ECO:0000256" key="9">
    <source>
        <dbReference type="HAMAP-Rule" id="MF_01852"/>
    </source>
</evidence>
<keyword evidence="3 9" id="KW-0808">Transferase</keyword>
<comment type="caution">
    <text evidence="11">The sequence shown here is derived from an EMBL/GenBank/DDBJ whole genome shotgun (WGS) entry which is preliminary data.</text>
</comment>
<evidence type="ECO:0000313" key="12">
    <source>
        <dbReference type="Proteomes" id="UP000297385"/>
    </source>
</evidence>
<sequence length="191" mass="19908">MKFSLSDLAAVDSAIEALRAGALIAYPTEAVFGLGCDPSNDQAVSAVVRLKRRDSSKGLIVIGATLEHIKPYVDWDRLGKGAQTAILASWPGAQTWILPRSPGAGAILSGSHPGVAVRVTAHKPTADLCTVFGGALVSTSANPSGAPPARTADAVQQYFGTRVDLLLDEPVGSRTRPTPIRDALTGRLLRS</sequence>
<comment type="function">
    <text evidence="9">Required for the formation of a threonylcarbamoyl group on adenosine at position 37 (t(6)A37) in tRNAs that read codons beginning with adenine. Catalyzes the conversion of L-threonine, HCO(3)(-)/CO(2) and ATP to give threonylcarbamoyl-AMP (TC-AMP) as the acyladenylate intermediate, with the release of diphosphate.</text>
</comment>
<evidence type="ECO:0000256" key="8">
    <source>
        <dbReference type="ARBA" id="ARBA00048366"/>
    </source>
</evidence>
<gene>
    <name evidence="9" type="primary">tsaC</name>
    <name evidence="11" type="ORF">E2553_45010</name>
</gene>
<dbReference type="InterPro" id="IPR017945">
    <property type="entry name" value="DHBP_synth_RibB-like_a/b_dom"/>
</dbReference>